<dbReference type="Proteomes" id="UP000055060">
    <property type="component" value="Unassembled WGS sequence"/>
</dbReference>
<evidence type="ECO:0008006" key="4">
    <source>
        <dbReference type="Google" id="ProtNLM"/>
    </source>
</evidence>
<name>A0A0S7BFX3_9CHLR</name>
<sequence length="429" mass="48875">MLAVAAVAVVERFLMFAFYPPVAYDDTPSYRHLAATILNHWQGYDGTRTPGYPIFLAWVGPDRWVYLLQLGMGLAITLVFFWVGWQASGKARFGAAAALAHTLNLGQLFFEANLLTETLTTFLLALSVLAVFEGLRRRGWIRLAWALAGGLFGGLAGLVRPLFFFVPFWMALFFPLAFWREGWRVRLGNLFAPLLPGLIIAGLWVGYIDTNFHILSVTVMNGYHLVQHTGYFFEYVPDEDAALRDTYLRYRAERIARYGTQGNTIWDAIPELEKVTGLSFYNLSQKMASISIELIREHPGLYLRTVVSGWFLYWRAPVYWDAGAIAPPGLRVLLQGLVTAERLALVAFNLTFILGSLVTLLWKRFRQIFHPNPVIYYLTGLIWLSSIAQTLPDHGDNPRFLIPLQSWVVFCVLWFGFGLRDYLRQQRKS</sequence>
<evidence type="ECO:0000313" key="3">
    <source>
        <dbReference type="Proteomes" id="UP000055060"/>
    </source>
</evidence>
<feature type="transmembrane region" description="Helical" evidence="1">
    <location>
        <begin position="404"/>
        <end position="423"/>
    </location>
</feature>
<keyword evidence="1" id="KW-0472">Membrane</keyword>
<dbReference type="STRING" id="360412.LARV_01695"/>
<keyword evidence="1" id="KW-0812">Transmembrane</keyword>
<feature type="transmembrane region" description="Helical" evidence="1">
    <location>
        <begin position="139"/>
        <end position="156"/>
    </location>
</feature>
<dbReference type="EMBL" id="DF967972">
    <property type="protein sequence ID" value="GAP13936.1"/>
    <property type="molecule type" value="Genomic_DNA"/>
</dbReference>
<keyword evidence="1" id="KW-1133">Transmembrane helix</keyword>
<reference evidence="2" key="1">
    <citation type="submission" date="2015-07" db="EMBL/GenBank/DDBJ databases">
        <title>Draft Genome Sequences of Anaerolinea thermolimosa IMO-1, Bellilinea caldifistulae GOMI-1, Leptolinea tardivitalis YMTK-2, Levilinea saccharolytica KIBI-1,Longilinea arvoryzae KOME-1, Previously Described as Members of the Anaerolineaceae (Chloroflexi).</title>
        <authorList>
            <person name="Sekiguchi Y."/>
            <person name="Ohashi A."/>
            <person name="Matsuura N."/>
            <person name="Tourlousse M.D."/>
        </authorList>
    </citation>
    <scope>NUCLEOTIDE SEQUENCE [LARGE SCALE GENOMIC DNA]</scope>
    <source>
        <strain evidence="2">KOME-1</strain>
    </source>
</reference>
<proteinExistence type="predicted"/>
<evidence type="ECO:0000256" key="1">
    <source>
        <dbReference type="SAM" id="Phobius"/>
    </source>
</evidence>
<feature type="transmembrane region" description="Helical" evidence="1">
    <location>
        <begin position="191"/>
        <end position="208"/>
    </location>
</feature>
<feature type="transmembrane region" description="Helical" evidence="1">
    <location>
        <begin position="64"/>
        <end position="85"/>
    </location>
</feature>
<evidence type="ECO:0000313" key="2">
    <source>
        <dbReference type="EMBL" id="GAP13936.1"/>
    </source>
</evidence>
<feature type="transmembrane region" description="Helical" evidence="1">
    <location>
        <begin position="343"/>
        <end position="362"/>
    </location>
</feature>
<keyword evidence="3" id="KW-1185">Reference proteome</keyword>
<accession>A0A0S7BFX3</accession>
<dbReference type="AlphaFoldDB" id="A0A0S7BFX3"/>
<gene>
    <name evidence="2" type="ORF">LARV_01695</name>
</gene>
<protein>
    <recommendedName>
        <fullName evidence="4">Glycosyltransferase RgtA/B/C/D-like domain-containing protein</fullName>
    </recommendedName>
</protein>
<feature type="transmembrane region" description="Helical" evidence="1">
    <location>
        <begin position="114"/>
        <end position="132"/>
    </location>
</feature>
<feature type="transmembrane region" description="Helical" evidence="1">
    <location>
        <begin position="162"/>
        <end position="179"/>
    </location>
</feature>
<feature type="transmembrane region" description="Helical" evidence="1">
    <location>
        <begin position="374"/>
        <end position="392"/>
    </location>
</feature>
<organism evidence="2">
    <name type="scientific">Longilinea arvoryzae</name>
    <dbReference type="NCBI Taxonomy" id="360412"/>
    <lineage>
        <taxon>Bacteria</taxon>
        <taxon>Bacillati</taxon>
        <taxon>Chloroflexota</taxon>
        <taxon>Anaerolineae</taxon>
        <taxon>Anaerolineales</taxon>
        <taxon>Anaerolineaceae</taxon>
        <taxon>Longilinea</taxon>
    </lineage>
</organism>